<dbReference type="EMBL" id="FQYU01000001">
    <property type="protein sequence ID" value="SHI49428.1"/>
    <property type="molecule type" value="Genomic_DNA"/>
</dbReference>
<protein>
    <recommendedName>
        <fullName evidence="4">Chain length determinant protein</fullName>
    </recommendedName>
</protein>
<keyword evidence="1" id="KW-0812">Transmembrane</keyword>
<keyword evidence="3" id="KW-1185">Reference proteome</keyword>
<dbReference type="AlphaFoldDB" id="A0A1M6BLJ0"/>
<reference evidence="3" key="1">
    <citation type="submission" date="2016-11" db="EMBL/GenBank/DDBJ databases">
        <authorList>
            <person name="Varghese N."/>
            <person name="Submissions S."/>
        </authorList>
    </citation>
    <scope>NUCLEOTIDE SEQUENCE [LARGE SCALE GENOMIC DNA]</scope>
    <source>
        <strain evidence="3">DSM 19858</strain>
    </source>
</reference>
<feature type="transmembrane region" description="Helical" evidence="1">
    <location>
        <begin position="306"/>
        <end position="326"/>
    </location>
</feature>
<evidence type="ECO:0008006" key="4">
    <source>
        <dbReference type="Google" id="ProtNLM"/>
    </source>
</evidence>
<feature type="transmembrane region" description="Helical" evidence="1">
    <location>
        <begin position="47"/>
        <end position="66"/>
    </location>
</feature>
<dbReference type="Proteomes" id="UP000184543">
    <property type="component" value="Unassembled WGS sequence"/>
</dbReference>
<keyword evidence="1" id="KW-0472">Membrane</keyword>
<name>A0A1M6BLJ0_9FLAO</name>
<gene>
    <name evidence="2" type="ORF">SAMN04488513_101460</name>
</gene>
<dbReference type="RefSeq" id="WP_072987855.1">
    <property type="nucleotide sequence ID" value="NZ_FQYU01000001.1"/>
</dbReference>
<evidence type="ECO:0000313" key="3">
    <source>
        <dbReference type="Proteomes" id="UP000184543"/>
    </source>
</evidence>
<dbReference type="OrthoDB" id="1452530at2"/>
<accession>A0A1M6BLJ0</accession>
<dbReference type="STRING" id="192903.SAMN04488513_101460"/>
<sequence>MADTSPKNTSSSDEIDLGQLLHMIGKAFNRLGIFFLRVFLFFKKNAIVLGILIAVGLGISFVLSTLGNKKLKTEAIVRPNFDSTDYVYDVVDEIQSNILSKDTAFFKKIDVAVEDLEGFRVEIEPIKDPEEAEAETEQRLSYLELLQSFSDEGFAIDIMRSELTKKSVEDHRITFSYIDHEKGSKAAEKLLDYINDNGYYKGVIETFRDNALTRIDQNKVLIDQIDQLVANYTQTLLNKEADKTSASVYMENESALNISALLTLKNRFVKEIEEKRLDLASQGQLVSVLNMGKPQVVRKPFVANKFFLIPLAMVVLFFLVSFVRFMNRKARELQL</sequence>
<organism evidence="2 3">
    <name type="scientific">Pseudozobellia thermophila</name>
    <dbReference type="NCBI Taxonomy" id="192903"/>
    <lineage>
        <taxon>Bacteria</taxon>
        <taxon>Pseudomonadati</taxon>
        <taxon>Bacteroidota</taxon>
        <taxon>Flavobacteriia</taxon>
        <taxon>Flavobacteriales</taxon>
        <taxon>Flavobacteriaceae</taxon>
        <taxon>Pseudozobellia</taxon>
    </lineage>
</organism>
<evidence type="ECO:0000313" key="2">
    <source>
        <dbReference type="EMBL" id="SHI49428.1"/>
    </source>
</evidence>
<evidence type="ECO:0000256" key="1">
    <source>
        <dbReference type="SAM" id="Phobius"/>
    </source>
</evidence>
<keyword evidence="1" id="KW-1133">Transmembrane helix</keyword>
<proteinExistence type="predicted"/>